<organism evidence="1 2">
    <name type="scientific">Tabrizicola piscis</name>
    <dbReference type="NCBI Taxonomy" id="2494374"/>
    <lineage>
        <taxon>Bacteria</taxon>
        <taxon>Pseudomonadati</taxon>
        <taxon>Pseudomonadota</taxon>
        <taxon>Alphaproteobacteria</taxon>
        <taxon>Rhodobacterales</taxon>
        <taxon>Paracoccaceae</taxon>
        <taxon>Tabrizicola</taxon>
    </lineage>
</organism>
<gene>
    <name evidence="1" type="ORF">EI545_06380</name>
</gene>
<proteinExistence type="predicted"/>
<evidence type="ECO:0000313" key="2">
    <source>
        <dbReference type="Proteomes" id="UP000282002"/>
    </source>
</evidence>
<dbReference type="AlphaFoldDB" id="A0A3S8U4L5"/>
<dbReference type="InterPro" id="IPR029063">
    <property type="entry name" value="SAM-dependent_MTases_sf"/>
</dbReference>
<dbReference type="GO" id="GO:0008168">
    <property type="term" value="F:methyltransferase activity"/>
    <property type="evidence" value="ECO:0007669"/>
    <property type="project" value="UniProtKB-KW"/>
</dbReference>
<dbReference type="SUPFAM" id="SSF53335">
    <property type="entry name" value="S-adenosyl-L-methionine-dependent methyltransferases"/>
    <property type="match status" value="1"/>
</dbReference>
<dbReference type="Proteomes" id="UP000282002">
    <property type="component" value="Chromosome"/>
</dbReference>
<accession>A0A3S8U4L5</accession>
<name>A0A3S8U4L5_9RHOB</name>
<dbReference type="EMBL" id="CP034328">
    <property type="protein sequence ID" value="AZL58489.1"/>
    <property type="molecule type" value="Genomic_DNA"/>
</dbReference>
<sequence>MRQMPTDEELLASYDLPEYYTHGKSHFPLLAPGIADRVLIKLAYLRDQGQLMNAQRLLARHPDATSILDIGCGCGDFLAGFSGGERTLVGVDPDPLARQEAALKGLQVLAGTAEDLPADVQNRQFDMVILSHVLEHCRDPKAALRNVRSLLGPSGLFYCEVPNCGSIYFQTHAAISEMLDVPRHLHFFTKDSLARLCAQTGLDVIGWNYHGYTRHFGGNWRAWENQIHDMLTERGAAGRRPRRTWSNSLRLLAQSTFAPPERKYDCIGFFARAVPLDAEGAPAGR</sequence>
<protein>
    <submittedName>
        <fullName evidence="1">Class I SAM-dependent methyltransferase</fullName>
    </submittedName>
</protein>
<dbReference type="GO" id="GO:0032259">
    <property type="term" value="P:methylation"/>
    <property type="evidence" value="ECO:0007669"/>
    <property type="project" value="UniProtKB-KW"/>
</dbReference>
<keyword evidence="2" id="KW-1185">Reference proteome</keyword>
<dbReference type="CDD" id="cd02440">
    <property type="entry name" value="AdoMet_MTases"/>
    <property type="match status" value="1"/>
</dbReference>
<dbReference type="Gene3D" id="3.40.50.150">
    <property type="entry name" value="Vaccinia Virus protein VP39"/>
    <property type="match status" value="1"/>
</dbReference>
<keyword evidence="1" id="KW-0808">Transferase</keyword>
<dbReference type="OrthoDB" id="7537532at2"/>
<dbReference type="PANTHER" id="PTHR43861">
    <property type="entry name" value="TRANS-ACONITATE 2-METHYLTRANSFERASE-RELATED"/>
    <property type="match status" value="1"/>
</dbReference>
<evidence type="ECO:0000313" key="1">
    <source>
        <dbReference type="EMBL" id="AZL58489.1"/>
    </source>
</evidence>
<reference evidence="1 2" key="1">
    <citation type="submission" date="2018-12" db="EMBL/GenBank/DDBJ databases">
        <title>Complete genome sequencing of Tabrizicola sp. K13M18.</title>
        <authorList>
            <person name="Bae J.-W."/>
        </authorList>
    </citation>
    <scope>NUCLEOTIDE SEQUENCE [LARGE SCALE GENOMIC DNA]</scope>
    <source>
        <strain evidence="1 2">K13M18</strain>
    </source>
</reference>
<dbReference type="Pfam" id="PF13489">
    <property type="entry name" value="Methyltransf_23"/>
    <property type="match status" value="1"/>
</dbReference>
<dbReference type="KEGG" id="taw:EI545_06380"/>
<keyword evidence="1" id="KW-0489">Methyltransferase</keyword>